<gene>
    <name evidence="1" type="ORF">AV530_003843</name>
</gene>
<reference evidence="1 2" key="1">
    <citation type="submission" date="2016-02" db="EMBL/GenBank/DDBJ databases">
        <title>Band-tailed pigeon sequencing and assembly.</title>
        <authorList>
            <person name="Soares A.E."/>
            <person name="Novak B.J."/>
            <person name="Rice E.S."/>
            <person name="O'Connell B."/>
            <person name="Chang D."/>
            <person name="Weber S."/>
            <person name="Shapiro B."/>
        </authorList>
    </citation>
    <scope>NUCLEOTIDE SEQUENCE [LARGE SCALE GENOMIC DNA]</scope>
    <source>
        <strain evidence="1">BTP2013</strain>
        <tissue evidence="1">Blood</tissue>
    </source>
</reference>
<proteinExistence type="predicted"/>
<evidence type="ECO:0000313" key="1">
    <source>
        <dbReference type="EMBL" id="OPJ89675.1"/>
    </source>
</evidence>
<protein>
    <submittedName>
        <fullName evidence="1">Uncharacterized protein</fullName>
    </submittedName>
</protein>
<organism evidence="1 2">
    <name type="scientific">Patagioenas fasciata monilis</name>
    <dbReference type="NCBI Taxonomy" id="372326"/>
    <lineage>
        <taxon>Eukaryota</taxon>
        <taxon>Metazoa</taxon>
        <taxon>Chordata</taxon>
        <taxon>Craniata</taxon>
        <taxon>Vertebrata</taxon>
        <taxon>Euteleostomi</taxon>
        <taxon>Archelosauria</taxon>
        <taxon>Archosauria</taxon>
        <taxon>Dinosauria</taxon>
        <taxon>Saurischia</taxon>
        <taxon>Theropoda</taxon>
        <taxon>Coelurosauria</taxon>
        <taxon>Aves</taxon>
        <taxon>Neognathae</taxon>
        <taxon>Neoaves</taxon>
        <taxon>Columbimorphae</taxon>
        <taxon>Columbiformes</taxon>
        <taxon>Columbidae</taxon>
        <taxon>Patagioenas</taxon>
    </lineage>
</organism>
<dbReference type="EMBL" id="LSYS01001150">
    <property type="protein sequence ID" value="OPJ89675.1"/>
    <property type="molecule type" value="Genomic_DNA"/>
</dbReference>
<keyword evidence="2" id="KW-1185">Reference proteome</keyword>
<evidence type="ECO:0000313" key="2">
    <source>
        <dbReference type="Proteomes" id="UP000190648"/>
    </source>
</evidence>
<name>A0A1V4KZ18_PATFA</name>
<sequence>MEEPGEKPRLQQQHCLFAGGRHQIPSIVSTQIKNKVLFKRNHQPVQINRPHWSHAWARSCLVTLSSQGGLQITSENVCRETRISPPFIYQ</sequence>
<dbReference type="Proteomes" id="UP000190648">
    <property type="component" value="Unassembled WGS sequence"/>
</dbReference>
<dbReference type="AlphaFoldDB" id="A0A1V4KZ18"/>
<accession>A0A1V4KZ18</accession>
<comment type="caution">
    <text evidence="1">The sequence shown here is derived from an EMBL/GenBank/DDBJ whole genome shotgun (WGS) entry which is preliminary data.</text>
</comment>